<dbReference type="CDD" id="cd06173">
    <property type="entry name" value="MFS_MefA_like"/>
    <property type="match status" value="1"/>
</dbReference>
<evidence type="ECO:0000256" key="3">
    <source>
        <dbReference type="ARBA" id="ARBA00022692"/>
    </source>
</evidence>
<dbReference type="SUPFAM" id="SSF103473">
    <property type="entry name" value="MFS general substrate transporter"/>
    <property type="match status" value="1"/>
</dbReference>
<feature type="transmembrane region" description="Helical" evidence="6">
    <location>
        <begin position="284"/>
        <end position="303"/>
    </location>
</feature>
<proteinExistence type="predicted"/>
<gene>
    <name evidence="7" type="ORF">SAMN06295960_0579</name>
</gene>
<keyword evidence="3 6" id="KW-0812">Transmembrane</keyword>
<feature type="transmembrane region" description="Helical" evidence="6">
    <location>
        <begin position="99"/>
        <end position="120"/>
    </location>
</feature>
<feature type="transmembrane region" description="Helical" evidence="6">
    <location>
        <begin position="345"/>
        <end position="363"/>
    </location>
</feature>
<dbReference type="RefSeq" id="WP_085493934.1">
    <property type="nucleotide sequence ID" value="NZ_FXAZ01000001.1"/>
</dbReference>
<sequence length="410" mass="45756">MNRLFYTLWTGRSAAEFATSLWLMTWIALLYKTTGSALLAGSITFVRSLSVLASGVSLPYWYQRWTLRKVASRFQHLQSVLSLLFALLGLFVYDDPVLLSLLALLCAAMTGYAGGCAHAAASAMYPRIVEQAHWVRSNNLITTGTQMISLLGWTLGGLWIAKIGEIGVLHLCVILLLVSSLLQVLIPSSSVLGEEKPVERAPKAWWSSWHVLFSHPRIRIITMMDIMEGIAGGIWIGAVTLVFVKEVLQQSEAWWGYINAAYYVGTLIGGVLLLPLSKWIERKLLGSIILGSFCFSLLVLLYAWNVKPYWALILVVCMGPCFQLRDIAQRTYMQQLVPLYDQPQLFAAQQSLSTLLFGLSIAFSAAVADLWGAKMVYWFGGFMLMLSSLFGLWLKYQSSKTVIEHTEPFT</sequence>
<comment type="subcellular location">
    <subcellularLocation>
        <location evidence="1">Cell membrane</location>
        <topology evidence="1">Multi-pass membrane protein</topology>
    </subcellularLocation>
</comment>
<dbReference type="InterPro" id="IPR011701">
    <property type="entry name" value="MFS"/>
</dbReference>
<dbReference type="AlphaFoldDB" id="A0A1X7IL77"/>
<keyword evidence="8" id="KW-1185">Reference proteome</keyword>
<evidence type="ECO:0000256" key="1">
    <source>
        <dbReference type="ARBA" id="ARBA00004651"/>
    </source>
</evidence>
<evidence type="ECO:0000256" key="6">
    <source>
        <dbReference type="SAM" id="Phobius"/>
    </source>
</evidence>
<dbReference type="PANTHER" id="PTHR23513">
    <property type="entry name" value="INTEGRAL MEMBRANE EFFLUX PROTEIN-RELATED"/>
    <property type="match status" value="1"/>
</dbReference>
<dbReference type="Gene3D" id="1.20.1250.20">
    <property type="entry name" value="MFS general substrate transporter like domains"/>
    <property type="match status" value="1"/>
</dbReference>
<dbReference type="EMBL" id="FXAZ01000001">
    <property type="protein sequence ID" value="SMG15720.1"/>
    <property type="molecule type" value="Genomic_DNA"/>
</dbReference>
<reference evidence="7 8" key="1">
    <citation type="submission" date="2017-04" db="EMBL/GenBank/DDBJ databases">
        <authorList>
            <person name="Afonso C.L."/>
            <person name="Miller P.J."/>
            <person name="Scott M.A."/>
            <person name="Spackman E."/>
            <person name="Goraichik I."/>
            <person name="Dimitrov K.M."/>
            <person name="Suarez D.L."/>
            <person name="Swayne D.E."/>
        </authorList>
    </citation>
    <scope>NUCLEOTIDE SEQUENCE [LARGE SCALE GENOMIC DNA]</scope>
    <source>
        <strain evidence="7 8">11</strain>
    </source>
</reference>
<evidence type="ECO:0000256" key="4">
    <source>
        <dbReference type="ARBA" id="ARBA00022989"/>
    </source>
</evidence>
<accession>A0A1X7IL77</accession>
<evidence type="ECO:0000256" key="2">
    <source>
        <dbReference type="ARBA" id="ARBA00022475"/>
    </source>
</evidence>
<keyword evidence="4 6" id="KW-1133">Transmembrane helix</keyword>
<feature type="transmembrane region" description="Helical" evidence="6">
    <location>
        <begin position="12"/>
        <end position="31"/>
    </location>
</feature>
<dbReference type="PANTHER" id="PTHR23513:SF19">
    <property type="entry name" value="MAJOR FACILITATOR SUPERFAMILY (MFS) PROFILE DOMAIN-CONTAINING PROTEIN"/>
    <property type="match status" value="1"/>
</dbReference>
<feature type="transmembrane region" description="Helical" evidence="6">
    <location>
        <begin position="74"/>
        <end position="93"/>
    </location>
</feature>
<feature type="transmembrane region" description="Helical" evidence="6">
    <location>
        <begin position="140"/>
        <end position="161"/>
    </location>
</feature>
<feature type="transmembrane region" description="Helical" evidence="6">
    <location>
        <begin position="167"/>
        <end position="186"/>
    </location>
</feature>
<dbReference type="InterPro" id="IPR036259">
    <property type="entry name" value="MFS_trans_sf"/>
</dbReference>
<organism evidence="7 8">
    <name type="scientific">Paenibacillus aquistagni</name>
    <dbReference type="NCBI Taxonomy" id="1852522"/>
    <lineage>
        <taxon>Bacteria</taxon>
        <taxon>Bacillati</taxon>
        <taxon>Bacillota</taxon>
        <taxon>Bacilli</taxon>
        <taxon>Bacillales</taxon>
        <taxon>Paenibacillaceae</taxon>
        <taxon>Paenibacillus</taxon>
    </lineage>
</organism>
<feature type="transmembrane region" description="Helical" evidence="6">
    <location>
        <begin position="37"/>
        <end position="62"/>
    </location>
</feature>
<keyword evidence="5 6" id="KW-0472">Membrane</keyword>
<dbReference type="Pfam" id="PF07690">
    <property type="entry name" value="MFS_1"/>
    <property type="match status" value="1"/>
</dbReference>
<dbReference type="STRING" id="1852522.SAMN06295960_0579"/>
<protein>
    <submittedName>
        <fullName evidence="7">Predicted arabinose efflux permease, MFS family</fullName>
    </submittedName>
</protein>
<evidence type="ECO:0000256" key="5">
    <source>
        <dbReference type="ARBA" id="ARBA00023136"/>
    </source>
</evidence>
<name>A0A1X7IL77_9BACL</name>
<feature type="transmembrane region" description="Helical" evidence="6">
    <location>
        <begin position="375"/>
        <end position="394"/>
    </location>
</feature>
<dbReference type="GO" id="GO:0005886">
    <property type="term" value="C:plasma membrane"/>
    <property type="evidence" value="ECO:0007669"/>
    <property type="project" value="UniProtKB-SubCell"/>
</dbReference>
<dbReference type="GO" id="GO:0022857">
    <property type="term" value="F:transmembrane transporter activity"/>
    <property type="evidence" value="ECO:0007669"/>
    <property type="project" value="InterPro"/>
</dbReference>
<dbReference type="Proteomes" id="UP000193834">
    <property type="component" value="Unassembled WGS sequence"/>
</dbReference>
<feature type="transmembrane region" description="Helical" evidence="6">
    <location>
        <begin position="226"/>
        <end position="244"/>
    </location>
</feature>
<feature type="transmembrane region" description="Helical" evidence="6">
    <location>
        <begin position="256"/>
        <end position="277"/>
    </location>
</feature>
<evidence type="ECO:0000313" key="8">
    <source>
        <dbReference type="Proteomes" id="UP000193834"/>
    </source>
</evidence>
<keyword evidence="2" id="KW-1003">Cell membrane</keyword>
<evidence type="ECO:0000313" key="7">
    <source>
        <dbReference type="EMBL" id="SMG15720.1"/>
    </source>
</evidence>